<name>A0A850CG09_9ACTN</name>
<keyword evidence="1" id="KW-1133">Transmembrane helix</keyword>
<dbReference type="Proteomes" id="UP000574690">
    <property type="component" value="Unassembled WGS sequence"/>
</dbReference>
<keyword evidence="1" id="KW-0472">Membrane</keyword>
<dbReference type="Gene3D" id="1.25.40.10">
    <property type="entry name" value="Tetratricopeptide repeat domain"/>
    <property type="match status" value="1"/>
</dbReference>
<sequence>MPEFDPRNHQDQIVRVKTLAFDADGNRLPPRAMTGYLVADELVVTCAHDVVGSAKIRVAQSDRGIDLPGELAWPLPGVDEVDTDLLDVAVVRVPGLKAPPGRRTGWGHYSGLVGHVEAGGIGFPVASSDGARTHPTPVSGTITPGEGAERHRLVLTVTTARPEQPEHWVGLSGMAIQDRNGDLLGIVAQLPEGWDGRRLHLVPAQLILGQPRLHALLERPVLRSLGATHPLIKPAFEDIGEETEFNLITARYGQVRFVEASHGSELDELASWCTGAEDRSPECDVRVRMLLGPGGPANTRLAAELCKRVQGSEQKWLAGFAREEGAVPWDEHEPQHPTLVVFDYVERPAVAAKVAVFLRHLDRLGPALKARVRVLLVSRNAQEWREHIDLQGGGLLSRRLRAEGESASLTLRAEEFTPQLRELHFHAAFDRFAEAGKPVDLTEHLRVVADEEFESPLLVHIAALLAARGDGVPFSRAETLQSTLLSYLIRRERKTRWADKRALTTTMMDPEDTQQALHAVAIMTLTTPTIEEAEEFLKSSKLWVDQDNAHRREAVLAVMDLYPATDESGRPADTAAPIEPDLVSEHLLMEIRDLGTVLEGLHRQHLNVRHYARLLHILSLACDHYPERGNELFQTSLREALKQVGESTSHWSMQGGDTVADLFGQSLPRLIQSASNQAGKQDPVTATILTGALVQMRDNVHMQAMAAGLEFGSCHGTRELVELRCALLSLTVRHHRRGDDREALLGSLERLVDTLLELELHGEVMAPLNELLAIRAALGHADPVDYSPNTAQIDRLMQQFLARGLHDDAFTLMRVALSVHRRIEEDDFPFYGKYLRVFDEVHPALRHSGRLSESLEMVREAIRARQVLGIDDAASLGESIVALSRLADMYSRSGNHSSAASTALEAVRLLRSLGVEDDSVYRGFIETVDRSISAMMDAEDAAAYVALLQEAMVLRAWRSERNPSTRPAYAEALEHYGNRLWTRGNRTWAVLLFRRAVAFRAGLASDDDRASQIALLSALYDLIAALTHIGGDSDDRADFLARAAARWQELSETDPEADHEQALVLEMLASAQLKANDLKEAGKSLDRAERIRRQLAETGDYRYRKLTSSFQATLAKAKRLGGSFARPSDEEHLDELRSLRVASGRIDLLVSLHLVRYGTDAKNRLGPRKRCDILAEAVRNYERMNSDRQQAYEESRTLARVALIEAYAAGKVSTRRALREATEVQRYCRISASLLANRARDARKAIAKERDTTGKTLRATGGVVAFIGTITPIVPVLLWYRVLTIGRADGDPEKVTLALSWGVAVIMTIGVIYLIAAIGLTYGIGFENGGTKIPDYLAMIGLFSVIPLLAGGIYIIAQVSLSDLKPLSTGTLWATALAPLGAIAVSALSIHLLTILRK</sequence>
<feature type="transmembrane region" description="Helical" evidence="1">
    <location>
        <begin position="1300"/>
        <end position="1324"/>
    </location>
</feature>
<evidence type="ECO:0000256" key="1">
    <source>
        <dbReference type="SAM" id="Phobius"/>
    </source>
</evidence>
<feature type="transmembrane region" description="Helical" evidence="1">
    <location>
        <begin position="1259"/>
        <end position="1280"/>
    </location>
</feature>
<protein>
    <submittedName>
        <fullName evidence="2">Tetratricopeptide repeat protein</fullName>
    </submittedName>
</protein>
<reference evidence="2 3" key="1">
    <citation type="submission" date="2020-05" db="EMBL/GenBank/DDBJ databases">
        <title>DNA-SIP metagenomic assembled genomes.</title>
        <authorList>
            <person name="Yu J."/>
        </authorList>
    </citation>
    <scope>NUCLEOTIDE SEQUENCE [LARGE SCALE GENOMIC DNA]</scope>
    <source>
        <strain evidence="2">Bin5.27</strain>
    </source>
</reference>
<evidence type="ECO:0000313" key="3">
    <source>
        <dbReference type="Proteomes" id="UP000574690"/>
    </source>
</evidence>
<evidence type="ECO:0000313" key="2">
    <source>
        <dbReference type="EMBL" id="NUQ91005.1"/>
    </source>
</evidence>
<dbReference type="InterPro" id="IPR011990">
    <property type="entry name" value="TPR-like_helical_dom_sf"/>
</dbReference>
<comment type="caution">
    <text evidence="2">The sequence shown here is derived from an EMBL/GenBank/DDBJ whole genome shotgun (WGS) entry which is preliminary data.</text>
</comment>
<keyword evidence="1" id="KW-0812">Transmembrane</keyword>
<dbReference type="InterPro" id="IPR009003">
    <property type="entry name" value="Peptidase_S1_PA"/>
</dbReference>
<feature type="transmembrane region" description="Helical" evidence="1">
    <location>
        <begin position="1336"/>
        <end position="1357"/>
    </location>
</feature>
<dbReference type="EMBL" id="JABFXE010000891">
    <property type="protein sequence ID" value="NUQ91005.1"/>
    <property type="molecule type" value="Genomic_DNA"/>
</dbReference>
<accession>A0A850CG09</accession>
<feature type="transmembrane region" description="Helical" evidence="1">
    <location>
        <begin position="1377"/>
        <end position="1396"/>
    </location>
</feature>
<dbReference type="SUPFAM" id="SSF50494">
    <property type="entry name" value="Trypsin-like serine proteases"/>
    <property type="match status" value="1"/>
</dbReference>
<proteinExistence type="predicted"/>
<gene>
    <name evidence="2" type="ORF">HOQ43_21390</name>
</gene>
<organism evidence="2 3">
    <name type="scientific">Glycomyces artemisiae</name>
    <dbReference type="NCBI Taxonomy" id="1076443"/>
    <lineage>
        <taxon>Bacteria</taxon>
        <taxon>Bacillati</taxon>
        <taxon>Actinomycetota</taxon>
        <taxon>Actinomycetes</taxon>
        <taxon>Glycomycetales</taxon>
        <taxon>Glycomycetaceae</taxon>
        <taxon>Glycomyces</taxon>
    </lineage>
</organism>